<keyword evidence="11" id="KW-0067">ATP-binding</keyword>
<comment type="catalytic activity">
    <reaction evidence="1">
        <text>ATP + protein L-histidine = ADP + protein N-phospho-L-histidine.</text>
        <dbReference type="EC" id="2.7.13.3"/>
    </reaction>
</comment>
<gene>
    <name evidence="19" type="ORF">JJB74_23265</name>
</gene>
<protein>
    <recommendedName>
        <fullName evidence="3">histidine kinase</fullName>
        <ecNumber evidence="3">2.7.13.3</ecNumber>
    </recommendedName>
</protein>
<name>A0A934T232_9BURK</name>
<dbReference type="Proteomes" id="UP000622890">
    <property type="component" value="Unassembled WGS sequence"/>
</dbReference>
<evidence type="ECO:0000256" key="8">
    <source>
        <dbReference type="ARBA" id="ARBA00022692"/>
    </source>
</evidence>
<reference evidence="19" key="1">
    <citation type="submission" date="2021-01" db="EMBL/GenBank/DDBJ databases">
        <title>Genome sequence of strain Noviherbaspirillum sp. DKR-6.</title>
        <authorList>
            <person name="Chaudhary D.K."/>
        </authorList>
    </citation>
    <scope>NUCLEOTIDE SEQUENCE</scope>
    <source>
        <strain evidence="19">DKR-6</strain>
    </source>
</reference>
<evidence type="ECO:0000256" key="5">
    <source>
        <dbReference type="ARBA" id="ARBA00022519"/>
    </source>
</evidence>
<evidence type="ECO:0000256" key="13">
    <source>
        <dbReference type="ARBA" id="ARBA00023012"/>
    </source>
</evidence>
<dbReference type="Pfam" id="PF00512">
    <property type="entry name" value="HisKA"/>
    <property type="match status" value="1"/>
</dbReference>
<dbReference type="Gene3D" id="3.30.565.10">
    <property type="entry name" value="Histidine kinase-like ATPase, C-terminal domain"/>
    <property type="match status" value="1"/>
</dbReference>
<keyword evidence="6" id="KW-0597">Phosphoprotein</keyword>
<evidence type="ECO:0000256" key="11">
    <source>
        <dbReference type="ARBA" id="ARBA00022840"/>
    </source>
</evidence>
<dbReference type="InterPro" id="IPR005467">
    <property type="entry name" value="His_kinase_dom"/>
</dbReference>
<dbReference type="SMART" id="SM00387">
    <property type="entry name" value="HATPase_c"/>
    <property type="match status" value="1"/>
</dbReference>
<evidence type="ECO:0000313" key="20">
    <source>
        <dbReference type="Proteomes" id="UP000622890"/>
    </source>
</evidence>
<accession>A0A934T232</accession>
<feature type="region of interest" description="Disordered" evidence="15">
    <location>
        <begin position="43"/>
        <end position="65"/>
    </location>
</feature>
<evidence type="ECO:0000313" key="19">
    <source>
        <dbReference type="EMBL" id="MBK4737549.1"/>
    </source>
</evidence>
<evidence type="ECO:0000259" key="17">
    <source>
        <dbReference type="PROSITE" id="PS50109"/>
    </source>
</evidence>
<evidence type="ECO:0000259" key="18">
    <source>
        <dbReference type="PROSITE" id="PS50885"/>
    </source>
</evidence>
<proteinExistence type="predicted"/>
<evidence type="ECO:0000256" key="16">
    <source>
        <dbReference type="SAM" id="Phobius"/>
    </source>
</evidence>
<dbReference type="Pfam" id="PF00672">
    <property type="entry name" value="HAMP"/>
    <property type="match status" value="1"/>
</dbReference>
<evidence type="ECO:0000256" key="12">
    <source>
        <dbReference type="ARBA" id="ARBA00022989"/>
    </source>
</evidence>
<keyword evidence="9" id="KW-0547">Nucleotide-binding</keyword>
<evidence type="ECO:0000256" key="14">
    <source>
        <dbReference type="ARBA" id="ARBA00023136"/>
    </source>
</evidence>
<keyword evidence="5" id="KW-0997">Cell inner membrane</keyword>
<dbReference type="GO" id="GO:0005524">
    <property type="term" value="F:ATP binding"/>
    <property type="evidence" value="ECO:0007669"/>
    <property type="project" value="UniProtKB-KW"/>
</dbReference>
<keyword evidence="7" id="KW-0808">Transferase</keyword>
<dbReference type="RefSeq" id="WP_200595917.1">
    <property type="nucleotide sequence ID" value="NZ_JAEPBG010000012.1"/>
</dbReference>
<dbReference type="CDD" id="cd00082">
    <property type="entry name" value="HisKA"/>
    <property type="match status" value="1"/>
</dbReference>
<evidence type="ECO:0000256" key="10">
    <source>
        <dbReference type="ARBA" id="ARBA00022777"/>
    </source>
</evidence>
<dbReference type="SUPFAM" id="SSF47384">
    <property type="entry name" value="Homodimeric domain of signal transducing histidine kinase"/>
    <property type="match status" value="1"/>
</dbReference>
<evidence type="ECO:0000256" key="9">
    <source>
        <dbReference type="ARBA" id="ARBA00022741"/>
    </source>
</evidence>
<dbReference type="InterPro" id="IPR004358">
    <property type="entry name" value="Sig_transdc_His_kin-like_C"/>
</dbReference>
<keyword evidence="12 16" id="KW-1133">Transmembrane helix</keyword>
<dbReference type="PANTHER" id="PTHR44936:SF5">
    <property type="entry name" value="SENSOR HISTIDINE KINASE ENVZ"/>
    <property type="match status" value="1"/>
</dbReference>
<dbReference type="PRINTS" id="PR00344">
    <property type="entry name" value="BCTRLSENSOR"/>
</dbReference>
<dbReference type="GO" id="GO:0005886">
    <property type="term" value="C:plasma membrane"/>
    <property type="evidence" value="ECO:0007669"/>
    <property type="project" value="UniProtKB-SubCell"/>
</dbReference>
<evidence type="ECO:0000256" key="4">
    <source>
        <dbReference type="ARBA" id="ARBA00022475"/>
    </source>
</evidence>
<evidence type="ECO:0000256" key="6">
    <source>
        <dbReference type="ARBA" id="ARBA00022553"/>
    </source>
</evidence>
<dbReference type="GO" id="GO:0000155">
    <property type="term" value="F:phosphorelay sensor kinase activity"/>
    <property type="evidence" value="ECO:0007669"/>
    <property type="project" value="InterPro"/>
</dbReference>
<dbReference type="SUPFAM" id="SSF55874">
    <property type="entry name" value="ATPase domain of HSP90 chaperone/DNA topoisomerase II/histidine kinase"/>
    <property type="match status" value="1"/>
</dbReference>
<dbReference type="SMART" id="SM00304">
    <property type="entry name" value="HAMP"/>
    <property type="match status" value="1"/>
</dbReference>
<dbReference type="PANTHER" id="PTHR44936">
    <property type="entry name" value="SENSOR PROTEIN CREC"/>
    <property type="match status" value="1"/>
</dbReference>
<keyword evidence="10" id="KW-0418">Kinase</keyword>
<feature type="domain" description="Histidine kinase" evidence="17">
    <location>
        <begin position="164"/>
        <end position="362"/>
    </location>
</feature>
<evidence type="ECO:0000256" key="3">
    <source>
        <dbReference type="ARBA" id="ARBA00012438"/>
    </source>
</evidence>
<dbReference type="PROSITE" id="PS50109">
    <property type="entry name" value="HIS_KIN"/>
    <property type="match status" value="1"/>
</dbReference>
<dbReference type="InterPro" id="IPR036097">
    <property type="entry name" value="HisK_dim/P_sf"/>
</dbReference>
<evidence type="ECO:0000256" key="15">
    <source>
        <dbReference type="SAM" id="MobiDB-lite"/>
    </source>
</evidence>
<organism evidence="19 20">
    <name type="scientific">Noviherbaspirillum pedocola</name>
    <dbReference type="NCBI Taxonomy" id="2801341"/>
    <lineage>
        <taxon>Bacteria</taxon>
        <taxon>Pseudomonadati</taxon>
        <taxon>Pseudomonadota</taxon>
        <taxon>Betaproteobacteria</taxon>
        <taxon>Burkholderiales</taxon>
        <taxon>Oxalobacteraceae</taxon>
        <taxon>Noviherbaspirillum</taxon>
    </lineage>
</organism>
<comment type="subcellular location">
    <subcellularLocation>
        <location evidence="2">Cell inner membrane</location>
        <topology evidence="2">Multi-pass membrane protein</topology>
    </subcellularLocation>
</comment>
<evidence type="ECO:0000256" key="2">
    <source>
        <dbReference type="ARBA" id="ARBA00004429"/>
    </source>
</evidence>
<dbReference type="InterPro" id="IPR003661">
    <property type="entry name" value="HisK_dim/P_dom"/>
</dbReference>
<comment type="caution">
    <text evidence="19">The sequence shown here is derived from an EMBL/GenBank/DDBJ whole genome shotgun (WGS) entry which is preliminary data.</text>
</comment>
<dbReference type="EC" id="2.7.13.3" evidence="3"/>
<dbReference type="SMART" id="SM00388">
    <property type="entry name" value="HisKA"/>
    <property type="match status" value="1"/>
</dbReference>
<dbReference type="InterPro" id="IPR036890">
    <property type="entry name" value="HATPase_C_sf"/>
</dbReference>
<dbReference type="CDD" id="cd06225">
    <property type="entry name" value="HAMP"/>
    <property type="match status" value="1"/>
</dbReference>
<keyword evidence="20" id="KW-1185">Reference proteome</keyword>
<feature type="transmembrane region" description="Helical" evidence="16">
    <location>
        <begin position="12"/>
        <end position="36"/>
    </location>
</feature>
<sequence length="363" mass="39940">MKRLLPDTLFGRLFLLVLAAIMVSHLMTFALLLLIYGERDHHGPPPDARPPTEMHAPSAAGHHHPPPASVIIAGHAIRRPPLNFWIGIASQLFALTVAAWFGARMLARPMQRLAHAASRLGASLDQPAIAESGSSEERQAARNFNRMQQRIRKGVEERGRFLAAVSHDLRTPLTRMKLRVERLNDDAARDKLGEDIEEMAAMLNATLDYLRDEASAEGWQLLDITALLESMAEDAQELEHDVTLAGAARPVTTRPLALRRCLSNLLQNALRYGHSARIVLKDEDDRLQIEIRDAGPGIPEDQMEQVFEPFVRLEHSRNRATGGVGLGLAIAREAATQCGGSLVLENAAQGGLIARLTLPRAQD</sequence>
<keyword evidence="13" id="KW-0902">Two-component regulatory system</keyword>
<feature type="domain" description="HAMP" evidence="18">
    <location>
        <begin position="104"/>
        <end position="156"/>
    </location>
</feature>
<dbReference type="Pfam" id="PF02518">
    <property type="entry name" value="HATPase_c"/>
    <property type="match status" value="1"/>
</dbReference>
<dbReference type="Gene3D" id="1.10.287.130">
    <property type="match status" value="1"/>
</dbReference>
<dbReference type="EMBL" id="JAEPBG010000012">
    <property type="protein sequence ID" value="MBK4737549.1"/>
    <property type="molecule type" value="Genomic_DNA"/>
</dbReference>
<dbReference type="InterPro" id="IPR050980">
    <property type="entry name" value="2C_sensor_his_kinase"/>
</dbReference>
<keyword evidence="4" id="KW-1003">Cell membrane</keyword>
<dbReference type="AlphaFoldDB" id="A0A934T232"/>
<keyword evidence="14 16" id="KW-0472">Membrane</keyword>
<keyword evidence="8 16" id="KW-0812">Transmembrane</keyword>
<evidence type="ECO:0000256" key="7">
    <source>
        <dbReference type="ARBA" id="ARBA00022679"/>
    </source>
</evidence>
<dbReference type="InterPro" id="IPR003660">
    <property type="entry name" value="HAMP_dom"/>
</dbReference>
<evidence type="ECO:0000256" key="1">
    <source>
        <dbReference type="ARBA" id="ARBA00000085"/>
    </source>
</evidence>
<dbReference type="InterPro" id="IPR003594">
    <property type="entry name" value="HATPase_dom"/>
</dbReference>
<feature type="transmembrane region" description="Helical" evidence="16">
    <location>
        <begin position="84"/>
        <end position="103"/>
    </location>
</feature>
<dbReference type="PROSITE" id="PS50885">
    <property type="entry name" value="HAMP"/>
    <property type="match status" value="1"/>
</dbReference>